<dbReference type="InterPro" id="IPR009061">
    <property type="entry name" value="DNA-bd_dom_put_sf"/>
</dbReference>
<dbReference type="Proteomes" id="UP000183410">
    <property type="component" value="Unassembled WGS sequence"/>
</dbReference>
<dbReference type="InterPro" id="IPR041657">
    <property type="entry name" value="HTH_17"/>
</dbReference>
<organism evidence="2 3">
    <name type="scientific">Paenibacillus algorifonticola</name>
    <dbReference type="NCBI Taxonomy" id="684063"/>
    <lineage>
        <taxon>Bacteria</taxon>
        <taxon>Bacillati</taxon>
        <taxon>Bacillota</taxon>
        <taxon>Bacilli</taxon>
        <taxon>Bacillales</taxon>
        <taxon>Paenibacillaceae</taxon>
        <taxon>Paenibacillus</taxon>
    </lineage>
</organism>
<dbReference type="RefSeq" id="WP_046230451.1">
    <property type="nucleotide sequence ID" value="NZ_FONN01000001.1"/>
</dbReference>
<evidence type="ECO:0000313" key="3">
    <source>
        <dbReference type="Proteomes" id="UP000183410"/>
    </source>
</evidence>
<gene>
    <name evidence="2" type="ORF">SAMN04487969_10197</name>
</gene>
<proteinExistence type="predicted"/>
<feature type="domain" description="Helix-turn-helix" evidence="1">
    <location>
        <begin position="36"/>
        <end position="90"/>
    </location>
</feature>
<protein>
    <submittedName>
        <fullName evidence="2">DNA binding domain-containing protein, excisionase family</fullName>
    </submittedName>
</protein>
<evidence type="ECO:0000259" key="1">
    <source>
        <dbReference type="Pfam" id="PF12728"/>
    </source>
</evidence>
<keyword evidence="3" id="KW-1185">Reference proteome</keyword>
<dbReference type="Pfam" id="PF12728">
    <property type="entry name" value="HTH_17"/>
    <property type="match status" value="1"/>
</dbReference>
<evidence type="ECO:0000313" key="2">
    <source>
        <dbReference type="EMBL" id="SFE10903.1"/>
    </source>
</evidence>
<accession>A0A1I1XYM0</accession>
<dbReference type="EMBL" id="FONN01000001">
    <property type="protein sequence ID" value="SFE10903.1"/>
    <property type="molecule type" value="Genomic_DNA"/>
</dbReference>
<sequence length="100" mass="11446">MNLSIEAAIRAIIAEEVAAAEQRIRESLNVQSDVTLTFQEALKYLGMSEYTLRRMCQAKKLPYRIVGADGSKNPRYLFSSSSLDKWMKQQEESNYKPNQP</sequence>
<reference evidence="3" key="1">
    <citation type="submission" date="2016-10" db="EMBL/GenBank/DDBJ databases">
        <authorList>
            <person name="Varghese N."/>
            <person name="Submissions S."/>
        </authorList>
    </citation>
    <scope>NUCLEOTIDE SEQUENCE [LARGE SCALE GENOMIC DNA]</scope>
    <source>
        <strain evidence="3">CGMCC 1.10223</strain>
    </source>
</reference>
<name>A0A1I1XYM0_9BACL</name>
<dbReference type="SUPFAM" id="SSF46955">
    <property type="entry name" value="Putative DNA-binding domain"/>
    <property type="match status" value="1"/>
</dbReference>
<dbReference type="AlphaFoldDB" id="A0A1I1XYM0"/>